<comment type="subcellular location">
    <subcellularLocation>
        <location evidence="1">Membrane</location>
        <topology evidence="1">Multi-pass membrane protein</topology>
    </subcellularLocation>
</comment>
<dbReference type="RefSeq" id="WP_152583651.1">
    <property type="nucleotide sequence ID" value="NZ_JAVJPO010000020.1"/>
</dbReference>
<evidence type="ECO:0000259" key="11">
    <source>
        <dbReference type="SMART" id="SM00756"/>
    </source>
</evidence>
<dbReference type="InterPro" id="IPR012932">
    <property type="entry name" value="VKOR"/>
</dbReference>
<evidence type="ECO:0000256" key="8">
    <source>
        <dbReference type="ARBA" id="ARBA00023157"/>
    </source>
</evidence>
<keyword evidence="7 10" id="KW-0472">Membrane</keyword>
<keyword evidence="8" id="KW-1015">Disulfide bond</keyword>
<organism evidence="12 13">
    <name type="scientific">Microcella pacifica</name>
    <dbReference type="NCBI Taxonomy" id="2591847"/>
    <lineage>
        <taxon>Bacteria</taxon>
        <taxon>Bacillati</taxon>
        <taxon>Actinomycetota</taxon>
        <taxon>Actinomycetes</taxon>
        <taxon>Micrococcales</taxon>
        <taxon>Microbacteriaceae</taxon>
        <taxon>Microcella</taxon>
    </lineage>
</organism>
<evidence type="ECO:0000256" key="10">
    <source>
        <dbReference type="SAM" id="Phobius"/>
    </source>
</evidence>
<evidence type="ECO:0000313" key="12">
    <source>
        <dbReference type="EMBL" id="NHF63253.1"/>
    </source>
</evidence>
<feature type="transmembrane region" description="Helical" evidence="10">
    <location>
        <begin position="130"/>
        <end position="151"/>
    </location>
</feature>
<evidence type="ECO:0000256" key="3">
    <source>
        <dbReference type="ARBA" id="ARBA00022692"/>
    </source>
</evidence>
<evidence type="ECO:0000256" key="2">
    <source>
        <dbReference type="ARBA" id="ARBA00006214"/>
    </source>
</evidence>
<keyword evidence="13" id="KW-1185">Reference proteome</keyword>
<evidence type="ECO:0000256" key="1">
    <source>
        <dbReference type="ARBA" id="ARBA00004141"/>
    </source>
</evidence>
<comment type="similarity">
    <text evidence="2">Belongs to the VKOR family.</text>
</comment>
<dbReference type="Pfam" id="PF07884">
    <property type="entry name" value="VKOR"/>
    <property type="match status" value="1"/>
</dbReference>
<keyword evidence="4" id="KW-0874">Quinone</keyword>
<dbReference type="EMBL" id="VIKT02000012">
    <property type="protein sequence ID" value="NHF63253.1"/>
    <property type="molecule type" value="Genomic_DNA"/>
</dbReference>
<comment type="caution">
    <text evidence="12">The sequence shown here is derived from an EMBL/GenBank/DDBJ whole genome shotgun (WGS) entry which is preliminary data.</text>
</comment>
<proteinExistence type="inferred from homology"/>
<evidence type="ECO:0000256" key="4">
    <source>
        <dbReference type="ARBA" id="ARBA00022719"/>
    </source>
</evidence>
<accession>A0A9E5JVQ1</accession>
<keyword evidence="9" id="KW-0676">Redox-active center</keyword>
<dbReference type="Gene3D" id="1.20.1440.130">
    <property type="entry name" value="VKOR domain"/>
    <property type="match status" value="1"/>
</dbReference>
<dbReference type="GO" id="GO:0048038">
    <property type="term" value="F:quinone binding"/>
    <property type="evidence" value="ECO:0007669"/>
    <property type="project" value="UniProtKB-KW"/>
</dbReference>
<dbReference type="OrthoDB" id="9783799at2"/>
<keyword evidence="3 10" id="KW-0812">Transmembrane</keyword>
<evidence type="ECO:0000256" key="7">
    <source>
        <dbReference type="ARBA" id="ARBA00023136"/>
    </source>
</evidence>
<evidence type="ECO:0000256" key="6">
    <source>
        <dbReference type="ARBA" id="ARBA00023002"/>
    </source>
</evidence>
<dbReference type="CDD" id="cd12922">
    <property type="entry name" value="VKOR_5"/>
    <property type="match status" value="1"/>
</dbReference>
<feature type="transmembrane region" description="Helical" evidence="10">
    <location>
        <begin position="76"/>
        <end position="96"/>
    </location>
</feature>
<keyword evidence="6" id="KW-0560">Oxidoreductase</keyword>
<sequence>MNERILQPVGHRSPVALAIVLLASGLIGWFASAALLVERIRSLQNPTVSLSCDISPFVTCGALFDRWQASLLGFPNPILGVAGFVAPIVVAAGLLAGARFSAWYWRLFTAGVLGAWLFVTWLFAQSVFVIGVLCPYCMVVWAVTIPLWWYLVSWALRSGALFGTRARRFGEWFFPFAWVATLANYAVIVISILVEFPFLLSG</sequence>
<feature type="transmembrane region" description="Helical" evidence="10">
    <location>
        <begin position="103"/>
        <end position="124"/>
    </location>
</feature>
<feature type="transmembrane region" description="Helical" evidence="10">
    <location>
        <begin position="172"/>
        <end position="194"/>
    </location>
</feature>
<keyword evidence="5 10" id="KW-1133">Transmembrane helix</keyword>
<dbReference type="GO" id="GO:0016020">
    <property type="term" value="C:membrane"/>
    <property type="evidence" value="ECO:0007669"/>
    <property type="project" value="UniProtKB-SubCell"/>
</dbReference>
<gene>
    <name evidence="12" type="ORF">FK219_008375</name>
</gene>
<reference evidence="12 13" key="1">
    <citation type="submission" date="2020-03" db="EMBL/GenBank/DDBJ databases">
        <title>Chryseoglobus sp. isolated from a deep-sea seamount.</title>
        <authorList>
            <person name="Zhang D.-C."/>
        </authorList>
    </citation>
    <scope>NUCLEOTIDE SEQUENCE [LARGE SCALE GENOMIC DNA]</scope>
    <source>
        <strain evidence="12 13">KN1116</strain>
    </source>
</reference>
<dbReference type="SMART" id="SM00756">
    <property type="entry name" value="VKc"/>
    <property type="match status" value="1"/>
</dbReference>
<evidence type="ECO:0000313" key="13">
    <source>
        <dbReference type="Proteomes" id="UP000818266"/>
    </source>
</evidence>
<dbReference type="GO" id="GO:0016491">
    <property type="term" value="F:oxidoreductase activity"/>
    <property type="evidence" value="ECO:0007669"/>
    <property type="project" value="UniProtKB-KW"/>
</dbReference>
<dbReference type="AlphaFoldDB" id="A0A9E5JVQ1"/>
<evidence type="ECO:0000256" key="9">
    <source>
        <dbReference type="ARBA" id="ARBA00023284"/>
    </source>
</evidence>
<protein>
    <submittedName>
        <fullName evidence="12">Vitamin K epoxide reductase family protein</fullName>
    </submittedName>
</protein>
<dbReference type="InterPro" id="IPR038354">
    <property type="entry name" value="VKOR_sf"/>
</dbReference>
<name>A0A9E5JVQ1_9MICO</name>
<feature type="transmembrane region" description="Helical" evidence="10">
    <location>
        <begin position="15"/>
        <end position="36"/>
    </location>
</feature>
<evidence type="ECO:0000256" key="5">
    <source>
        <dbReference type="ARBA" id="ARBA00022989"/>
    </source>
</evidence>
<feature type="domain" description="Vitamin K epoxide reductase" evidence="11">
    <location>
        <begin position="14"/>
        <end position="155"/>
    </location>
</feature>
<dbReference type="InterPro" id="IPR041714">
    <property type="entry name" value="VKOR_Actinobacteria"/>
</dbReference>
<dbReference type="Proteomes" id="UP000818266">
    <property type="component" value="Unassembled WGS sequence"/>
</dbReference>